<dbReference type="GO" id="GO:0005525">
    <property type="term" value="F:GTP binding"/>
    <property type="evidence" value="ECO:0007669"/>
    <property type="project" value="InterPro"/>
</dbReference>
<dbReference type="PANTHER" id="PTHR32046:SF11">
    <property type="entry name" value="IMMUNE-ASSOCIATED NUCLEOTIDE-BINDING PROTEIN 10-LIKE"/>
    <property type="match status" value="1"/>
</dbReference>
<keyword evidence="5" id="KW-1185">Reference proteome</keyword>
<protein>
    <recommendedName>
        <fullName evidence="3">AIG1-type G domain-containing protein</fullName>
    </recommendedName>
</protein>
<dbReference type="Pfam" id="PF04548">
    <property type="entry name" value="AIG1"/>
    <property type="match status" value="1"/>
</dbReference>
<evidence type="ECO:0000313" key="4">
    <source>
        <dbReference type="EMBL" id="KAK2901480.1"/>
    </source>
</evidence>
<dbReference type="Proteomes" id="UP001187343">
    <property type="component" value="Unassembled WGS sequence"/>
</dbReference>
<evidence type="ECO:0000313" key="5">
    <source>
        <dbReference type="Proteomes" id="UP001187343"/>
    </source>
</evidence>
<name>A0AA88Q718_9TELE</name>
<organism evidence="4 5">
    <name type="scientific">Cirrhinus molitorella</name>
    <name type="common">mud carp</name>
    <dbReference type="NCBI Taxonomy" id="172907"/>
    <lineage>
        <taxon>Eukaryota</taxon>
        <taxon>Metazoa</taxon>
        <taxon>Chordata</taxon>
        <taxon>Craniata</taxon>
        <taxon>Vertebrata</taxon>
        <taxon>Euteleostomi</taxon>
        <taxon>Actinopterygii</taxon>
        <taxon>Neopterygii</taxon>
        <taxon>Teleostei</taxon>
        <taxon>Ostariophysi</taxon>
        <taxon>Cypriniformes</taxon>
        <taxon>Cyprinidae</taxon>
        <taxon>Labeoninae</taxon>
        <taxon>Labeonini</taxon>
        <taxon>Cirrhinus</taxon>
    </lineage>
</organism>
<dbReference type="Gene3D" id="3.40.50.300">
    <property type="entry name" value="P-loop containing nucleotide triphosphate hydrolases"/>
    <property type="match status" value="1"/>
</dbReference>
<gene>
    <name evidence="4" type="ORF">Q8A67_009595</name>
</gene>
<feature type="domain" description="AIG1-type G" evidence="3">
    <location>
        <begin position="75"/>
        <end position="268"/>
    </location>
</feature>
<evidence type="ECO:0000256" key="2">
    <source>
        <dbReference type="ARBA" id="ARBA00022741"/>
    </source>
</evidence>
<accession>A0AA88Q718</accession>
<proteinExistence type="inferred from homology"/>
<dbReference type="PANTHER" id="PTHR32046">
    <property type="entry name" value="G DOMAIN-CONTAINING PROTEIN"/>
    <property type="match status" value="1"/>
</dbReference>
<dbReference type="SUPFAM" id="SSF52540">
    <property type="entry name" value="P-loop containing nucleoside triphosphate hydrolases"/>
    <property type="match status" value="1"/>
</dbReference>
<dbReference type="EMBL" id="JAUYZG010000008">
    <property type="protein sequence ID" value="KAK2901480.1"/>
    <property type="molecule type" value="Genomic_DNA"/>
</dbReference>
<evidence type="ECO:0000256" key="1">
    <source>
        <dbReference type="ARBA" id="ARBA00008535"/>
    </source>
</evidence>
<comment type="caution">
    <text evidence="4">The sequence shown here is derived from an EMBL/GenBank/DDBJ whole genome shotgun (WGS) entry which is preliminary data.</text>
</comment>
<dbReference type="InterPro" id="IPR027417">
    <property type="entry name" value="P-loop_NTPase"/>
</dbReference>
<dbReference type="FunFam" id="3.40.50.300:FF:003758">
    <property type="entry name" value="Zgc:171695"/>
    <property type="match status" value="1"/>
</dbReference>
<dbReference type="InterPro" id="IPR025662">
    <property type="entry name" value="Sigma_54_int_dom_ATP-bd_1"/>
</dbReference>
<dbReference type="AlphaFoldDB" id="A0AA88Q718"/>
<keyword evidence="2" id="KW-0547">Nucleotide-binding</keyword>
<sequence>MFTNNIQNGSSESNQTEYQHALFNRSPPDATLMNPGAPPALYRLNTETKHIDGTNGKVRICTYGTKDVDKKNKVILMVGETGTGKTALINTMVNYLLGVKFEDEEWYLIAEAEEVHKDQTNSQTSEITVYEVFIEENPTSLTIIDTPGYGHTEGYNKDKEVAEYLSKLFSAEDGIHYIDAVCFVMKASQNQLSGKEHYIFHSVLSLFGRDIENNIVFLLTHALGPPTNALNAIKKAEIPCRRDGRGRPVHFSFNNQQRVEREEEYEQLYRSSWDLGEKGMNAFLTLLEENNRKSVQMTLEVLIERRRLEACVSNLNERIVEKEFKTQELTETEEALGQNRDKIRKCENFVFTVKRVFKEKVLIENESRWNRKATCCSVCQENCHVKGCWWVTTLSWCDVMKKDHCTVCSGRCHYSKHVKENRKYEVKTKEVQMSFDELKQEYEHSRDEPKASFDRKTYADTKNEYEKTMKKSENVTKIEELLNRDLEKIKKEKSNLVHEAYTSIMNLSKIALKTDSAFTLQYMDFLIPRLREEGKDAWIKDLEDLKKAGEEQKNKGALKYVFELTGQKWSQFWSQNSKPNK</sequence>
<dbReference type="InterPro" id="IPR006703">
    <property type="entry name" value="G_AIG1"/>
</dbReference>
<dbReference type="PROSITE" id="PS00675">
    <property type="entry name" value="SIGMA54_INTERACT_1"/>
    <property type="match status" value="1"/>
</dbReference>
<evidence type="ECO:0000259" key="3">
    <source>
        <dbReference type="Pfam" id="PF04548"/>
    </source>
</evidence>
<reference evidence="4" key="1">
    <citation type="submission" date="2023-08" db="EMBL/GenBank/DDBJ databases">
        <title>Chromosome-level Genome Assembly of mud carp (Cirrhinus molitorella).</title>
        <authorList>
            <person name="Liu H."/>
        </authorList>
    </citation>
    <scope>NUCLEOTIDE SEQUENCE</scope>
    <source>
        <strain evidence="4">Prfri</strain>
        <tissue evidence="4">Muscle</tissue>
    </source>
</reference>
<comment type="similarity">
    <text evidence="1">Belongs to the TRAFAC class TrmE-Era-EngA-EngB-Septin-like GTPase superfamily. AIG1/Toc34/Toc159-like paraseptin GTPase family. IAN subfamily.</text>
</comment>